<evidence type="ECO:0000259" key="8">
    <source>
        <dbReference type="Pfam" id="PF07687"/>
    </source>
</evidence>
<dbReference type="AlphaFoldDB" id="A0A3A4JMT6"/>
<dbReference type="SUPFAM" id="SSF55031">
    <property type="entry name" value="Bacterial exopeptidase dimerisation domain"/>
    <property type="match status" value="1"/>
</dbReference>
<keyword evidence="6" id="KW-0862">Zinc</keyword>
<dbReference type="OrthoDB" id="7055905at2"/>
<comment type="cofactor">
    <cofactor evidence="2">
        <name>Zn(2+)</name>
        <dbReference type="ChEBI" id="CHEBI:29105"/>
    </cofactor>
</comment>
<comment type="caution">
    <text evidence="9">The sequence shown here is derived from an EMBL/GenBank/DDBJ whole genome shotgun (WGS) entry which is preliminary data.</text>
</comment>
<gene>
    <name evidence="9" type="ORF">D5S18_30030</name>
</gene>
<comment type="cofactor">
    <cofactor evidence="1">
        <name>Co(2+)</name>
        <dbReference type="ChEBI" id="CHEBI:48828"/>
    </cofactor>
</comment>
<dbReference type="PANTHER" id="PTHR43808">
    <property type="entry name" value="ACETYLORNITHINE DEACETYLASE"/>
    <property type="match status" value="1"/>
</dbReference>
<proteinExistence type="inferred from homology"/>
<dbReference type="InterPro" id="IPR036264">
    <property type="entry name" value="Bact_exopeptidase_dim_dom"/>
</dbReference>
<evidence type="ECO:0000256" key="6">
    <source>
        <dbReference type="ARBA" id="ARBA00022833"/>
    </source>
</evidence>
<name>A0A3A4JMT6_9NOCA</name>
<dbReference type="Pfam" id="PF07687">
    <property type="entry name" value="M20_dimer"/>
    <property type="match status" value="1"/>
</dbReference>
<dbReference type="NCBIfam" id="TIGR01910">
    <property type="entry name" value="DapE-ArgE"/>
    <property type="match status" value="1"/>
</dbReference>
<evidence type="ECO:0000256" key="4">
    <source>
        <dbReference type="ARBA" id="ARBA00022723"/>
    </source>
</evidence>
<accession>A0A3A4JMT6</accession>
<dbReference type="InterPro" id="IPR010182">
    <property type="entry name" value="ArgE/DapE"/>
</dbReference>
<protein>
    <submittedName>
        <fullName evidence="9">ArgE/DapE family deacylase</fullName>
    </submittedName>
</protein>
<feature type="domain" description="Peptidase M20 dimerisation" evidence="8">
    <location>
        <begin position="207"/>
        <end position="317"/>
    </location>
</feature>
<dbReference type="Gene3D" id="3.40.630.10">
    <property type="entry name" value="Zn peptidases"/>
    <property type="match status" value="1"/>
</dbReference>
<sequence length="424" mass="45720">MPMTTSTAPRRDEVRAEIGRRREEMLEFLSALVRCESVSGAEFLVTDLLESWLAEHGWSYERQPLTELAAAQRAGEPDIERRANIIARPRPPRPGRPTLVVNGHIDVVPPGDSALWTHTPFSGRRVDGRLYGRGAVDTKGPIAAGLYAVNALAPLLDSLPFDIAVQLVCAEETTGIGTRATFSRLPDPSAAIVLEPTNGVPAPIGTGLLFFEIQVTGIAAHTSAPWRGADAFQHLLRIHQALTVIADERGARFGERYRRYFGDIPTPVPFAVGTVSAGTWRAAVPAAARMAGRWGTAPGEDLDELRRELEAVLARVDAEAGWSERPTRIEWQHELPGWQTPLDNPLVAAAQAATTSVTGSDRLTGLTAGTDAAQYGPKGIPTLIYGPGDTALAHGADEFIEEDAVEIGAQVIAELLLEYAERSR</sequence>
<dbReference type="EMBL" id="QZFU01000041">
    <property type="protein sequence ID" value="RJO70091.1"/>
    <property type="molecule type" value="Genomic_DNA"/>
</dbReference>
<keyword evidence="5" id="KW-0378">Hydrolase</keyword>
<dbReference type="InterPro" id="IPR050072">
    <property type="entry name" value="Peptidase_M20A"/>
</dbReference>
<evidence type="ECO:0000256" key="5">
    <source>
        <dbReference type="ARBA" id="ARBA00022801"/>
    </source>
</evidence>
<dbReference type="Pfam" id="PF01546">
    <property type="entry name" value="Peptidase_M20"/>
    <property type="match status" value="1"/>
</dbReference>
<reference evidence="9 10" key="1">
    <citation type="submission" date="2018-09" db="EMBL/GenBank/DDBJ databases">
        <title>YIM PH21274 draft genome.</title>
        <authorList>
            <person name="Miao C."/>
        </authorList>
    </citation>
    <scope>NUCLEOTIDE SEQUENCE [LARGE SCALE GENOMIC DNA]</scope>
    <source>
        <strain evidence="9 10">YIM PH 21724</strain>
    </source>
</reference>
<dbReference type="Proteomes" id="UP000266677">
    <property type="component" value="Unassembled WGS sequence"/>
</dbReference>
<keyword evidence="10" id="KW-1185">Reference proteome</keyword>
<evidence type="ECO:0000313" key="10">
    <source>
        <dbReference type="Proteomes" id="UP000266677"/>
    </source>
</evidence>
<evidence type="ECO:0000313" key="9">
    <source>
        <dbReference type="EMBL" id="RJO70091.1"/>
    </source>
</evidence>
<evidence type="ECO:0000256" key="7">
    <source>
        <dbReference type="ARBA" id="ARBA00023285"/>
    </source>
</evidence>
<dbReference type="Gene3D" id="3.30.70.360">
    <property type="match status" value="1"/>
</dbReference>
<evidence type="ECO:0000256" key="3">
    <source>
        <dbReference type="ARBA" id="ARBA00006247"/>
    </source>
</evidence>
<dbReference type="InterPro" id="IPR011650">
    <property type="entry name" value="Peptidase_M20_dimer"/>
</dbReference>
<dbReference type="PANTHER" id="PTHR43808:SF25">
    <property type="entry name" value="PEPTIDASE M20 DIMERISATION DOMAIN-CONTAINING PROTEIN"/>
    <property type="match status" value="1"/>
</dbReference>
<comment type="similarity">
    <text evidence="3">Belongs to the peptidase M20A family.</text>
</comment>
<keyword evidence="4" id="KW-0479">Metal-binding</keyword>
<dbReference type="InterPro" id="IPR002933">
    <property type="entry name" value="Peptidase_M20"/>
</dbReference>
<keyword evidence="7" id="KW-0170">Cobalt</keyword>
<dbReference type="GO" id="GO:0016787">
    <property type="term" value="F:hydrolase activity"/>
    <property type="evidence" value="ECO:0007669"/>
    <property type="project" value="UniProtKB-KW"/>
</dbReference>
<dbReference type="GO" id="GO:0046872">
    <property type="term" value="F:metal ion binding"/>
    <property type="evidence" value="ECO:0007669"/>
    <property type="project" value="UniProtKB-KW"/>
</dbReference>
<evidence type="ECO:0000256" key="2">
    <source>
        <dbReference type="ARBA" id="ARBA00001947"/>
    </source>
</evidence>
<organism evidence="9 10">
    <name type="scientific">Nocardia panacis</name>
    <dbReference type="NCBI Taxonomy" id="2340916"/>
    <lineage>
        <taxon>Bacteria</taxon>
        <taxon>Bacillati</taxon>
        <taxon>Actinomycetota</taxon>
        <taxon>Actinomycetes</taxon>
        <taxon>Mycobacteriales</taxon>
        <taxon>Nocardiaceae</taxon>
        <taxon>Nocardia</taxon>
    </lineage>
</organism>
<evidence type="ECO:0000256" key="1">
    <source>
        <dbReference type="ARBA" id="ARBA00001941"/>
    </source>
</evidence>
<dbReference type="SUPFAM" id="SSF53187">
    <property type="entry name" value="Zn-dependent exopeptidases"/>
    <property type="match status" value="1"/>
</dbReference>